<dbReference type="Proteomes" id="UP000678276">
    <property type="component" value="Unassembled WGS sequence"/>
</dbReference>
<keyword evidence="2" id="KW-1185">Reference proteome</keyword>
<dbReference type="Gene3D" id="3.30.1360.120">
    <property type="entry name" value="Probable tRNA modification gtpase trme, domain 1"/>
    <property type="match status" value="1"/>
</dbReference>
<dbReference type="Gene3D" id="3.30.70.1520">
    <property type="entry name" value="Heterotetrameric sarcosine oxidase"/>
    <property type="match status" value="1"/>
</dbReference>
<dbReference type="InterPro" id="IPR027266">
    <property type="entry name" value="TrmE/GcvT-like"/>
</dbReference>
<protein>
    <submittedName>
        <fullName evidence="1">Sarcosine oxidase subunit gamma</fullName>
    </submittedName>
</protein>
<sequence>MLEFNLARRAPTVAPIASDAGVKITPLGPQGRLALRIRPAALAGRNDLGGFDLSGPINSRREGGDGEASRDALHLGPDEWMLIVPADEVEERCEAVSAALSGAAFSLVDVSYRDVSFSVEGPGADAMINAGCPIDLSLKTFPVGSATRTLLGKAEIVLARLAADRFTVTTWRSFAPYVQGFLVEAAKDGV</sequence>
<organism evidence="1 2">
    <name type="scientific">Jiella mangrovi</name>
    <dbReference type="NCBI Taxonomy" id="2821407"/>
    <lineage>
        <taxon>Bacteria</taxon>
        <taxon>Pseudomonadati</taxon>
        <taxon>Pseudomonadota</taxon>
        <taxon>Alphaproteobacteria</taxon>
        <taxon>Hyphomicrobiales</taxon>
        <taxon>Aurantimonadaceae</taxon>
        <taxon>Jiella</taxon>
    </lineage>
</organism>
<comment type="caution">
    <text evidence="1">The sequence shown here is derived from an EMBL/GenBank/DDBJ whole genome shotgun (WGS) entry which is preliminary data.</text>
</comment>
<dbReference type="InterPro" id="IPR007375">
    <property type="entry name" value="SoxG"/>
</dbReference>
<accession>A0ABS4BLW3</accession>
<gene>
    <name evidence="1" type="ORF">J6595_18935</name>
</gene>
<evidence type="ECO:0000313" key="2">
    <source>
        <dbReference type="Proteomes" id="UP000678276"/>
    </source>
</evidence>
<name>A0ABS4BLW3_9HYPH</name>
<evidence type="ECO:0000313" key="1">
    <source>
        <dbReference type="EMBL" id="MBP0617665.1"/>
    </source>
</evidence>
<proteinExistence type="predicted"/>
<dbReference type="Pfam" id="PF04268">
    <property type="entry name" value="SoxG"/>
    <property type="match status" value="1"/>
</dbReference>
<reference evidence="1 2" key="1">
    <citation type="submission" date="2021-04" db="EMBL/GenBank/DDBJ databases">
        <title>Whole genome sequence of Jiella sp. KSK16Y-1.</title>
        <authorList>
            <person name="Tuo L."/>
        </authorList>
    </citation>
    <scope>NUCLEOTIDE SEQUENCE [LARGE SCALE GENOMIC DNA]</scope>
    <source>
        <strain evidence="1 2">KSK16Y-1</strain>
    </source>
</reference>
<dbReference type="EMBL" id="JAGJCF010000018">
    <property type="protein sequence ID" value="MBP0617665.1"/>
    <property type="molecule type" value="Genomic_DNA"/>
</dbReference>
<dbReference type="SUPFAM" id="SSF103025">
    <property type="entry name" value="Folate-binding domain"/>
    <property type="match status" value="1"/>
</dbReference>
<dbReference type="RefSeq" id="WP_209596650.1">
    <property type="nucleotide sequence ID" value="NZ_JAGJCF010000018.1"/>
</dbReference>